<dbReference type="RefSeq" id="XP_008056478.1">
    <property type="nucleotide sequence ID" value="XM_008058287.1"/>
</dbReference>
<keyword evidence="1" id="KW-0732">Signal</keyword>
<feature type="disulfide bond" evidence="5">
    <location>
        <begin position="286"/>
        <end position="350"/>
    </location>
</feature>
<feature type="disulfide bond" evidence="5">
    <location>
        <begin position="299"/>
        <end position="360"/>
    </location>
</feature>
<dbReference type="SUPFAM" id="SSF56487">
    <property type="entry name" value="SRCR-like"/>
    <property type="match status" value="6"/>
</dbReference>
<keyword evidence="4" id="KW-0325">Glycoprotein</keyword>
<feature type="disulfide bond" evidence="5">
    <location>
        <begin position="513"/>
        <end position="574"/>
    </location>
</feature>
<feature type="disulfide bond" evidence="5">
    <location>
        <begin position="437"/>
        <end position="447"/>
    </location>
</feature>
<evidence type="ECO:0000256" key="2">
    <source>
        <dbReference type="ARBA" id="ARBA00022737"/>
    </source>
</evidence>
<dbReference type="Proteomes" id="UP000189704">
    <property type="component" value="Unplaced"/>
</dbReference>
<feature type="disulfide bond" evidence="5">
    <location>
        <begin position="330"/>
        <end position="340"/>
    </location>
</feature>
<feature type="domain" description="SRCR" evidence="7">
    <location>
        <begin position="368"/>
        <end position="468"/>
    </location>
</feature>
<dbReference type="GO" id="GO:0009897">
    <property type="term" value="C:external side of plasma membrane"/>
    <property type="evidence" value="ECO:0007669"/>
    <property type="project" value="TreeGrafter"/>
</dbReference>
<gene>
    <name evidence="9" type="primary">LOC103260640</name>
</gene>
<dbReference type="Gene3D" id="3.10.250.10">
    <property type="entry name" value="SRCR-like domain"/>
    <property type="match status" value="6"/>
</dbReference>
<dbReference type="AlphaFoldDB" id="A0A1U7TJ98"/>
<feature type="disulfide bond" evidence="5">
    <location>
        <begin position="651"/>
        <end position="661"/>
    </location>
</feature>
<reference evidence="9" key="1">
    <citation type="submission" date="2025-08" db="UniProtKB">
        <authorList>
            <consortium name="RefSeq"/>
        </authorList>
    </citation>
    <scope>IDENTIFICATION</scope>
</reference>
<feature type="domain" description="SRCR" evidence="7">
    <location>
        <begin position="154"/>
        <end position="254"/>
    </location>
</feature>
<feature type="transmembrane region" description="Helical" evidence="6">
    <location>
        <begin position="21"/>
        <end position="38"/>
    </location>
</feature>
<dbReference type="Pfam" id="PF00530">
    <property type="entry name" value="SRCR"/>
    <property type="match status" value="6"/>
</dbReference>
<keyword evidence="6" id="KW-0812">Transmembrane</keyword>
<dbReference type="PANTHER" id="PTHR19331:SF468">
    <property type="entry name" value="SCAVENGER RECEPTOR CYSTEINE-RICH TYPE 1 PROTEIN M160"/>
    <property type="match status" value="1"/>
</dbReference>
<dbReference type="PROSITE" id="PS00420">
    <property type="entry name" value="SRCR_1"/>
    <property type="match status" value="4"/>
</dbReference>
<name>A0A1U7TJ98_CARSF</name>
<feature type="domain" description="SRCR" evidence="7">
    <location>
        <begin position="475"/>
        <end position="575"/>
    </location>
</feature>
<evidence type="ECO:0000256" key="6">
    <source>
        <dbReference type="SAM" id="Phobius"/>
    </source>
</evidence>
<keyword evidence="2" id="KW-0677">Repeat</keyword>
<feature type="disulfide bond" evidence="5">
    <location>
        <begin position="500"/>
        <end position="564"/>
    </location>
</feature>
<comment type="caution">
    <text evidence="5">Lacks conserved residue(s) required for the propagation of feature annotation.</text>
</comment>
<keyword evidence="3 5" id="KW-1015">Disulfide bond</keyword>
<dbReference type="FunFam" id="3.10.250.10:FF:000002">
    <property type="entry name" value="Scavenger receptor cysteine-rich type 1 protein M130"/>
    <property type="match status" value="3"/>
</dbReference>
<evidence type="ECO:0000256" key="1">
    <source>
        <dbReference type="ARBA" id="ARBA00022729"/>
    </source>
</evidence>
<sequence length="720" mass="80214">MLRHQSSWHIDSGRCCCHQNLLSVVVIYILFLDSWVLTSRLNETGLELRLTGEDSLCSGRVEVKFQGEWGTVCDDGWNSAAMAVVCKQLGCPFAFTTSLRRPLTGYGKIWLDDVKCYGNESALWECQHPNWGVHDCTHREDAGVSCYDMENFDLRLGGGSSSCSGRLEVKFRERWGTVCDDGWNSNAATVACRQLGCPSSFVYPGDVDSPATFDPIWLDGVSCHGNESALWNCSHHGWGNHDCSHHEDTTLTCADSADLELRLVGGHNRCVGRVELRVQGRWGTICHRNWNNAAADVVCKQLGCGPALHFAGLPHMEPGSGTIWLDDVSCSGNESFLWDCRHSGWINPFCVHEKDVSVICSDGADLDLRLADGSSNCSGRVEVRIHEQWWTVCDHDWNNKEVTVVCKQLGCPFNASSRLYVEPSEEFKAIWINRISCTGNESALWDCRYDENARLPCLQRSDAGVRCSGKMDLEIRLRGGYSRCFGRVEVKYRGEWGTVCHDKWSQRNTAIVCKQLGCGKPIYMSGMTHFAQTSGPIWLDDVSCIGNEQHIWNCKHLGWGKHNCVHREDVIVACSGNTSWTLRLVDGSSRCSGRLEVNFQEEWGTVCDDGWDINDATVVCRQLGCPSSIIGIGRGNASAGLGKIWLDDVSCYGYESELWLCGHSGWGRHDCTHGEDVGVTCSGNETSVSIIYPNFPNVNFTKHSFYKEFDKKRLSIAKPV</sequence>
<dbReference type="GeneID" id="103260640"/>
<feature type="disulfide bond" evidence="5">
    <location>
        <begin position="544"/>
        <end position="554"/>
    </location>
</feature>
<dbReference type="PRINTS" id="PR00258">
    <property type="entry name" value="SPERACTRCPTR"/>
</dbReference>
<feature type="domain" description="SRCR" evidence="7">
    <location>
        <begin position="582"/>
        <end position="682"/>
    </location>
</feature>
<feature type="domain" description="SRCR" evidence="7">
    <location>
        <begin position="48"/>
        <end position="147"/>
    </location>
</feature>
<dbReference type="InterPro" id="IPR036772">
    <property type="entry name" value="SRCR-like_dom_sf"/>
</dbReference>
<feature type="disulfide bond" evidence="5">
    <location>
        <begin position="607"/>
        <end position="671"/>
    </location>
</feature>
<feature type="disulfide bond" evidence="5">
    <location>
        <begin position="223"/>
        <end position="233"/>
    </location>
</feature>
<dbReference type="FunFam" id="3.10.250.10:FF:000006">
    <property type="entry name" value="neurotrypsin isoform X2"/>
    <property type="match status" value="3"/>
</dbReference>
<dbReference type="InterPro" id="IPR001190">
    <property type="entry name" value="SRCR"/>
</dbReference>
<keyword evidence="6" id="KW-1133">Transmembrane helix</keyword>
<dbReference type="KEGG" id="csyr:103260640"/>
<protein>
    <submittedName>
        <fullName evidence="9">Scavenger receptor cysteine-rich type 1 protein M160-like</fullName>
    </submittedName>
</protein>
<feature type="disulfide bond" evidence="5">
    <location>
        <begin position="192"/>
        <end position="253"/>
    </location>
</feature>
<feature type="disulfide bond" evidence="5">
    <location>
        <begin position="179"/>
        <end position="243"/>
    </location>
</feature>
<evidence type="ECO:0000256" key="5">
    <source>
        <dbReference type="PROSITE-ProRule" id="PRU00196"/>
    </source>
</evidence>
<feature type="disulfide bond" evidence="5">
    <location>
        <begin position="116"/>
        <end position="126"/>
    </location>
</feature>
<proteinExistence type="predicted"/>
<feature type="disulfide bond" evidence="5">
    <location>
        <begin position="393"/>
        <end position="457"/>
    </location>
</feature>
<dbReference type="SMART" id="SM00202">
    <property type="entry name" value="SR"/>
    <property type="match status" value="6"/>
</dbReference>
<evidence type="ECO:0000256" key="3">
    <source>
        <dbReference type="ARBA" id="ARBA00023157"/>
    </source>
</evidence>
<feature type="domain" description="SRCR" evidence="7">
    <location>
        <begin position="261"/>
        <end position="361"/>
    </location>
</feature>
<organism evidence="8 9">
    <name type="scientific">Carlito syrichta</name>
    <name type="common">Philippine tarsier</name>
    <name type="synonym">Tarsius syrichta</name>
    <dbReference type="NCBI Taxonomy" id="1868482"/>
    <lineage>
        <taxon>Eukaryota</taxon>
        <taxon>Metazoa</taxon>
        <taxon>Chordata</taxon>
        <taxon>Craniata</taxon>
        <taxon>Vertebrata</taxon>
        <taxon>Euteleostomi</taxon>
        <taxon>Mammalia</taxon>
        <taxon>Eutheria</taxon>
        <taxon>Euarchontoglires</taxon>
        <taxon>Primates</taxon>
        <taxon>Haplorrhini</taxon>
        <taxon>Tarsiiformes</taxon>
        <taxon>Tarsiidae</taxon>
        <taxon>Carlito</taxon>
    </lineage>
</organism>
<keyword evidence="6" id="KW-0472">Membrane</keyword>
<dbReference type="OrthoDB" id="536948at2759"/>
<evidence type="ECO:0000259" key="7">
    <source>
        <dbReference type="PROSITE" id="PS50287"/>
    </source>
</evidence>
<evidence type="ECO:0000313" key="9">
    <source>
        <dbReference type="RefSeq" id="XP_008056478.1"/>
    </source>
</evidence>
<keyword evidence="8" id="KW-1185">Reference proteome</keyword>
<evidence type="ECO:0000256" key="4">
    <source>
        <dbReference type="ARBA" id="ARBA00023180"/>
    </source>
</evidence>
<dbReference type="PANTHER" id="PTHR19331">
    <property type="entry name" value="SCAVENGER RECEPTOR DOMAIN-CONTAINING"/>
    <property type="match status" value="1"/>
</dbReference>
<evidence type="ECO:0000313" key="8">
    <source>
        <dbReference type="Proteomes" id="UP000189704"/>
    </source>
</evidence>
<accession>A0A1U7TJ98</accession>
<feature type="disulfide bond" evidence="5">
    <location>
        <begin position="406"/>
        <end position="467"/>
    </location>
</feature>
<dbReference type="PROSITE" id="PS50287">
    <property type="entry name" value="SRCR_2"/>
    <property type="match status" value="6"/>
</dbReference>
<feature type="disulfide bond" evidence="5">
    <location>
        <begin position="620"/>
        <end position="681"/>
    </location>
</feature>